<reference evidence="1 2" key="1">
    <citation type="submission" date="2021-01" db="EMBL/GenBank/DDBJ databases">
        <title>Whole genome shotgun sequence of Actinoplanes lobatus NBRC 12513.</title>
        <authorList>
            <person name="Komaki H."/>
            <person name="Tamura T."/>
        </authorList>
    </citation>
    <scope>NUCLEOTIDE SEQUENCE [LARGE SCALE GENOMIC DNA]</scope>
    <source>
        <strain evidence="1 2">NBRC 12513</strain>
    </source>
</reference>
<comment type="caution">
    <text evidence="1">The sequence shown here is derived from an EMBL/GenBank/DDBJ whole genome shotgun (WGS) entry which is preliminary data.</text>
</comment>
<name>A0ABQ4AZ38_9ACTN</name>
<dbReference type="EMBL" id="BOMP01000185">
    <property type="protein sequence ID" value="GIE46065.1"/>
    <property type="molecule type" value="Genomic_DNA"/>
</dbReference>
<protein>
    <recommendedName>
        <fullName evidence="3">ParB/Sulfiredoxin domain-containing protein</fullName>
    </recommendedName>
</protein>
<organism evidence="1 2">
    <name type="scientific">Actinoplanes lobatus</name>
    <dbReference type="NCBI Taxonomy" id="113568"/>
    <lineage>
        <taxon>Bacteria</taxon>
        <taxon>Bacillati</taxon>
        <taxon>Actinomycetota</taxon>
        <taxon>Actinomycetes</taxon>
        <taxon>Micromonosporales</taxon>
        <taxon>Micromonosporaceae</taxon>
        <taxon>Actinoplanes</taxon>
    </lineage>
</organism>
<gene>
    <name evidence="1" type="ORF">Alo02nite_89630</name>
</gene>
<sequence>MISGVSVPGVWWELAGADRMLLRQQGQPVLFARVHPHRYGVRLHRPGGFRSPVTPVQADEARRITTAESWAHRFSAGWPRLPGVRNLPPYSLATDLVLDWPDAELDWLGDGWNGVVPLRPLPSTEDGRVKAYRKLARDGLLPPLLLWWASNLDGWLLIDGHSRLAAARAESLPPVTLVLYPDEYARTEARPLPGGTAAWNRLAAESAPAWRSDDWT</sequence>
<evidence type="ECO:0008006" key="3">
    <source>
        <dbReference type="Google" id="ProtNLM"/>
    </source>
</evidence>
<proteinExistence type="predicted"/>
<evidence type="ECO:0000313" key="2">
    <source>
        <dbReference type="Proteomes" id="UP000631312"/>
    </source>
</evidence>
<dbReference type="Proteomes" id="UP000631312">
    <property type="component" value="Unassembled WGS sequence"/>
</dbReference>
<evidence type="ECO:0000313" key="1">
    <source>
        <dbReference type="EMBL" id="GIE46065.1"/>
    </source>
</evidence>
<keyword evidence="2" id="KW-1185">Reference proteome</keyword>
<accession>A0ABQ4AZ38</accession>